<dbReference type="Pfam" id="PF00379">
    <property type="entry name" value="Chitin_bind_4"/>
    <property type="match status" value="1"/>
</dbReference>
<protein>
    <recommendedName>
        <fullName evidence="6">Cuticle protein</fullName>
    </recommendedName>
</protein>
<dbReference type="PRINTS" id="PR00947">
    <property type="entry name" value="CUTICLE"/>
</dbReference>
<dbReference type="PROSITE" id="PS51155">
    <property type="entry name" value="CHIT_BIND_RR_2"/>
    <property type="match status" value="1"/>
</dbReference>
<organism evidence="4 5">
    <name type="scientific">Brassicogethes aeneus</name>
    <name type="common">Rape pollen beetle</name>
    <name type="synonym">Meligethes aeneus</name>
    <dbReference type="NCBI Taxonomy" id="1431903"/>
    <lineage>
        <taxon>Eukaryota</taxon>
        <taxon>Metazoa</taxon>
        <taxon>Ecdysozoa</taxon>
        <taxon>Arthropoda</taxon>
        <taxon>Hexapoda</taxon>
        <taxon>Insecta</taxon>
        <taxon>Pterygota</taxon>
        <taxon>Neoptera</taxon>
        <taxon>Endopterygota</taxon>
        <taxon>Coleoptera</taxon>
        <taxon>Polyphaga</taxon>
        <taxon>Cucujiformia</taxon>
        <taxon>Nitidulidae</taxon>
        <taxon>Meligethinae</taxon>
        <taxon>Brassicogethes</taxon>
    </lineage>
</organism>
<dbReference type="Proteomes" id="UP001154078">
    <property type="component" value="Chromosome 2"/>
</dbReference>
<evidence type="ECO:0008006" key="6">
    <source>
        <dbReference type="Google" id="ProtNLM"/>
    </source>
</evidence>
<keyword evidence="5" id="KW-1185">Reference proteome</keyword>
<name>A0A9P0FF71_BRAAE</name>
<dbReference type="PANTHER" id="PTHR12236">
    <property type="entry name" value="STRUCTURAL CONTITUENT OF CUTICLE"/>
    <property type="match status" value="1"/>
</dbReference>
<dbReference type="InterPro" id="IPR051217">
    <property type="entry name" value="Insect_Cuticle_Struc_Prot"/>
</dbReference>
<gene>
    <name evidence="4" type="ORF">MELIAE_LOCUS4050</name>
</gene>
<dbReference type="GO" id="GO:0005615">
    <property type="term" value="C:extracellular space"/>
    <property type="evidence" value="ECO:0007669"/>
    <property type="project" value="TreeGrafter"/>
</dbReference>
<dbReference type="InterPro" id="IPR000618">
    <property type="entry name" value="Insect_cuticle"/>
</dbReference>
<dbReference type="PANTHER" id="PTHR12236:SF75">
    <property type="entry name" value="CUTICULAR PROTEIN 62BB, ISOFORM A"/>
    <property type="match status" value="1"/>
</dbReference>
<sequence>MAFKFVVFAAFVAVARAGNIGYAAPLAYAAAPASVSSYSTQTVSHSAPVVSTYAAAPVVSTYAAAPAVHTYAAAPVAVAAPVVTKTVVADAPAQYDYGYSVSDPHTGDHKSAVESRRGDFVQGQYSLVDSDGTQRTVDYTADAVNGFNAVVNKSPLAVAAAPVVAATYAAPAVAAPVAYSAAPAYAHTYAAAAPAYAHTYAAAPAYAHTYAAAPAYAHAYAAAPALTQAW</sequence>
<keyword evidence="3" id="KW-0732">Signal</keyword>
<dbReference type="GO" id="GO:0031012">
    <property type="term" value="C:extracellular matrix"/>
    <property type="evidence" value="ECO:0007669"/>
    <property type="project" value="TreeGrafter"/>
</dbReference>
<evidence type="ECO:0000256" key="1">
    <source>
        <dbReference type="ARBA" id="ARBA00022460"/>
    </source>
</evidence>
<evidence type="ECO:0000256" key="2">
    <source>
        <dbReference type="PROSITE-ProRule" id="PRU00497"/>
    </source>
</evidence>
<feature type="chain" id="PRO_5040323486" description="Cuticle protein" evidence="3">
    <location>
        <begin position="18"/>
        <end position="230"/>
    </location>
</feature>
<dbReference type="OrthoDB" id="6766844at2759"/>
<feature type="signal peptide" evidence="3">
    <location>
        <begin position="1"/>
        <end position="17"/>
    </location>
</feature>
<accession>A0A9P0FF71</accession>
<dbReference type="InterPro" id="IPR031311">
    <property type="entry name" value="CHIT_BIND_RR_consensus"/>
</dbReference>
<dbReference type="EMBL" id="OV121133">
    <property type="protein sequence ID" value="CAH0551444.1"/>
    <property type="molecule type" value="Genomic_DNA"/>
</dbReference>
<keyword evidence="1 2" id="KW-0193">Cuticle</keyword>
<dbReference type="AlphaFoldDB" id="A0A9P0FF71"/>
<evidence type="ECO:0000313" key="4">
    <source>
        <dbReference type="EMBL" id="CAH0551444.1"/>
    </source>
</evidence>
<evidence type="ECO:0000313" key="5">
    <source>
        <dbReference type="Proteomes" id="UP001154078"/>
    </source>
</evidence>
<dbReference type="PROSITE" id="PS00233">
    <property type="entry name" value="CHIT_BIND_RR_1"/>
    <property type="match status" value="1"/>
</dbReference>
<dbReference type="GO" id="GO:0042302">
    <property type="term" value="F:structural constituent of cuticle"/>
    <property type="evidence" value="ECO:0007669"/>
    <property type="project" value="UniProtKB-UniRule"/>
</dbReference>
<evidence type="ECO:0000256" key="3">
    <source>
        <dbReference type="SAM" id="SignalP"/>
    </source>
</evidence>
<reference evidence="4" key="1">
    <citation type="submission" date="2021-12" db="EMBL/GenBank/DDBJ databases">
        <authorList>
            <person name="King R."/>
        </authorList>
    </citation>
    <scope>NUCLEOTIDE SEQUENCE</scope>
</reference>
<proteinExistence type="predicted"/>